<reference evidence="1 2" key="1">
    <citation type="journal article" date="2023" name="Plants (Basel)">
        <title>Bridging the Gap: Combining Genomics and Transcriptomics Approaches to Understand Stylosanthes scabra, an Orphan Legume from the Brazilian Caatinga.</title>
        <authorList>
            <person name="Ferreira-Neto J.R.C."/>
            <person name="da Silva M.D."/>
            <person name="Binneck E."/>
            <person name="de Melo N.F."/>
            <person name="da Silva R.H."/>
            <person name="de Melo A.L.T.M."/>
            <person name="Pandolfi V."/>
            <person name="Bustamante F.O."/>
            <person name="Brasileiro-Vidal A.C."/>
            <person name="Benko-Iseppon A.M."/>
        </authorList>
    </citation>
    <scope>NUCLEOTIDE SEQUENCE [LARGE SCALE GENOMIC DNA]</scope>
    <source>
        <tissue evidence="1">Leaves</tissue>
    </source>
</reference>
<dbReference type="EMBL" id="JASCZI010060425">
    <property type="protein sequence ID" value="MED6130916.1"/>
    <property type="molecule type" value="Genomic_DNA"/>
</dbReference>
<sequence>MGTDEEWYQRDKHDARQTKYLRFNAVNLEEQFGGGVEKGASRGYTCISRRQLYDNDQGGRNIVWCCLYLCMNCHLTATTSFLHGSTHDRLSNLSSKLQFVGRHSWARTTVHFIS</sequence>
<dbReference type="Proteomes" id="UP001341840">
    <property type="component" value="Unassembled WGS sequence"/>
</dbReference>
<protein>
    <recommendedName>
        <fullName evidence="3">C2H2-type domain-containing protein</fullName>
    </recommendedName>
</protein>
<evidence type="ECO:0000313" key="1">
    <source>
        <dbReference type="EMBL" id="MED6130916.1"/>
    </source>
</evidence>
<name>A0ABU6S3C9_9FABA</name>
<keyword evidence="2" id="KW-1185">Reference proteome</keyword>
<accession>A0ABU6S3C9</accession>
<comment type="caution">
    <text evidence="1">The sequence shown here is derived from an EMBL/GenBank/DDBJ whole genome shotgun (WGS) entry which is preliminary data.</text>
</comment>
<evidence type="ECO:0008006" key="3">
    <source>
        <dbReference type="Google" id="ProtNLM"/>
    </source>
</evidence>
<organism evidence="1 2">
    <name type="scientific">Stylosanthes scabra</name>
    <dbReference type="NCBI Taxonomy" id="79078"/>
    <lineage>
        <taxon>Eukaryota</taxon>
        <taxon>Viridiplantae</taxon>
        <taxon>Streptophyta</taxon>
        <taxon>Embryophyta</taxon>
        <taxon>Tracheophyta</taxon>
        <taxon>Spermatophyta</taxon>
        <taxon>Magnoliopsida</taxon>
        <taxon>eudicotyledons</taxon>
        <taxon>Gunneridae</taxon>
        <taxon>Pentapetalae</taxon>
        <taxon>rosids</taxon>
        <taxon>fabids</taxon>
        <taxon>Fabales</taxon>
        <taxon>Fabaceae</taxon>
        <taxon>Papilionoideae</taxon>
        <taxon>50 kb inversion clade</taxon>
        <taxon>dalbergioids sensu lato</taxon>
        <taxon>Dalbergieae</taxon>
        <taxon>Pterocarpus clade</taxon>
        <taxon>Stylosanthes</taxon>
    </lineage>
</organism>
<proteinExistence type="predicted"/>
<gene>
    <name evidence="1" type="ORF">PIB30_005205</name>
</gene>
<evidence type="ECO:0000313" key="2">
    <source>
        <dbReference type="Proteomes" id="UP001341840"/>
    </source>
</evidence>